<protein>
    <submittedName>
        <fullName evidence="1">Uncharacterized protein</fullName>
    </submittedName>
</protein>
<dbReference type="OrthoDB" id="8770295at2"/>
<organism evidence="1 2">
    <name type="scientific">Streptomyces tsukubensis</name>
    <dbReference type="NCBI Taxonomy" id="83656"/>
    <lineage>
        <taxon>Bacteria</taxon>
        <taxon>Bacillati</taxon>
        <taxon>Actinomycetota</taxon>
        <taxon>Actinomycetes</taxon>
        <taxon>Kitasatosporales</taxon>
        <taxon>Streptomycetaceae</taxon>
        <taxon>Streptomyces</taxon>
    </lineage>
</organism>
<accession>A0A1V4A0Q4</accession>
<comment type="caution">
    <text evidence="1">The sequence shown here is derived from an EMBL/GenBank/DDBJ whole genome shotgun (WGS) entry which is preliminary data.</text>
</comment>
<dbReference type="STRING" id="83656.B1H18_29575"/>
<dbReference type="Proteomes" id="UP000190539">
    <property type="component" value="Unassembled WGS sequence"/>
</dbReference>
<dbReference type="EMBL" id="MVFC01000037">
    <property type="protein sequence ID" value="OON72537.1"/>
    <property type="molecule type" value="Genomic_DNA"/>
</dbReference>
<keyword evidence="2" id="KW-1185">Reference proteome</keyword>
<sequence>MHADPGGNRHELWAWLHTEDAAASVLAALTADLTGAHVVNVAAPDSMAFEPTRELLAAHHPAAGITGPVDGADGHGTLFDTTRSRELLHFTAGHTWRDTPFR</sequence>
<dbReference type="RefSeq" id="WP_077973261.1">
    <property type="nucleotide sequence ID" value="NZ_CP045178.1"/>
</dbReference>
<dbReference type="InterPro" id="IPR036291">
    <property type="entry name" value="NAD(P)-bd_dom_sf"/>
</dbReference>
<gene>
    <name evidence="1" type="ORF">B1H18_29575</name>
</gene>
<evidence type="ECO:0000313" key="2">
    <source>
        <dbReference type="Proteomes" id="UP000190539"/>
    </source>
</evidence>
<dbReference type="SUPFAM" id="SSF51735">
    <property type="entry name" value="NAD(P)-binding Rossmann-fold domains"/>
    <property type="match status" value="1"/>
</dbReference>
<name>A0A1V4A0Q4_9ACTN</name>
<evidence type="ECO:0000313" key="1">
    <source>
        <dbReference type="EMBL" id="OON72537.1"/>
    </source>
</evidence>
<proteinExistence type="predicted"/>
<dbReference type="AlphaFoldDB" id="A0A1V4A0Q4"/>
<reference evidence="1 2" key="1">
    <citation type="submission" date="2017-02" db="EMBL/GenBank/DDBJ databases">
        <title>Draft Genome Sequence of Streptomyces tsukubaensis F601, a Producer of the immunosuppressant tacrolimus FK506.</title>
        <authorList>
            <person name="Zong G."/>
            <person name="Zhong C."/>
            <person name="Fu J."/>
            <person name="Qin R."/>
            <person name="Cao G."/>
        </authorList>
    </citation>
    <scope>NUCLEOTIDE SEQUENCE [LARGE SCALE GENOMIC DNA]</scope>
    <source>
        <strain evidence="1 2">F601</strain>
    </source>
</reference>